<gene>
    <name evidence="4" type="ORF">CB0940_07943</name>
    <name evidence="5" type="ORF">RHO25_008558</name>
</gene>
<evidence type="ECO:0000313" key="4">
    <source>
        <dbReference type="EMBL" id="PIA88760.1"/>
    </source>
</evidence>
<dbReference type="EMBL" id="CP134188">
    <property type="protein sequence ID" value="WPB03914.1"/>
    <property type="molecule type" value="Genomic_DNA"/>
</dbReference>
<proteinExistence type="predicted"/>
<feature type="repeat" description="WD" evidence="3">
    <location>
        <begin position="51"/>
        <end position="92"/>
    </location>
</feature>
<name>A0A2G5H8A0_CERBT</name>
<evidence type="ECO:0000256" key="2">
    <source>
        <dbReference type="ARBA" id="ARBA00022737"/>
    </source>
</evidence>
<evidence type="ECO:0000256" key="1">
    <source>
        <dbReference type="ARBA" id="ARBA00022574"/>
    </source>
</evidence>
<dbReference type="Pfam" id="PF00400">
    <property type="entry name" value="WD40"/>
    <property type="match status" value="2"/>
</dbReference>
<dbReference type="SUPFAM" id="SSF50978">
    <property type="entry name" value="WD40 repeat-like"/>
    <property type="match status" value="1"/>
</dbReference>
<dbReference type="InterPro" id="IPR036322">
    <property type="entry name" value="WD40_repeat_dom_sf"/>
</dbReference>
<dbReference type="PROSITE" id="PS50294">
    <property type="entry name" value="WD_REPEATS_REGION"/>
    <property type="match status" value="1"/>
</dbReference>
<dbReference type="EMBL" id="LKMD01000108">
    <property type="protein sequence ID" value="PIA88760.1"/>
    <property type="molecule type" value="Genomic_DNA"/>
</dbReference>
<evidence type="ECO:0000256" key="3">
    <source>
        <dbReference type="PROSITE-ProRule" id="PRU00221"/>
    </source>
</evidence>
<reference evidence="5 7" key="2">
    <citation type="submission" date="2023-09" db="EMBL/GenBank/DDBJ databases">
        <title>Complete-Gapless Cercospora beticola genome.</title>
        <authorList>
            <person name="Wyatt N.A."/>
            <person name="Spanner R.E."/>
            <person name="Bolton M.D."/>
        </authorList>
    </citation>
    <scope>NUCLEOTIDE SEQUENCE [LARGE SCALE GENOMIC DNA]</scope>
    <source>
        <strain evidence="5">Cb09-40</strain>
    </source>
</reference>
<sequence>MPTKCLGSLATPTDNYLFALARGSGTQLATIGSDDALRIFDATTLKVTKTLQDCHSGVACLKTGESARTFVTGGRDGLVRCWDSRAKNVAEMADPKANGIASLACHDHLIAVGTESLKEGLGDVSVLLFDTRNSSAPVRQYNESHTDTVTQLQFHPAQPQVLLSGSTDGLVSIFDVNHEDEDDALQQVLNPRSAVHCAGFIAQDQAYVVSTDEQYSIYTLAKTASEEEELPPPLQFGDVRQKLDCMYVIDVLVQPDGPPLIAYGHNEKRTLGISSLGTPGAWDFGQKIDLPGAHGDEVVRDVLLIEKRAFSCGEDGNVKAWSLG</sequence>
<reference evidence="4 6" key="1">
    <citation type="submission" date="2015-10" db="EMBL/GenBank/DDBJ databases">
        <title>The cercosporin biosynthetic gene cluster was horizontally transferred to several fungal lineages and shown to be expanded in Cercospora beticola based on microsynteny with recipient genomes.</title>
        <authorList>
            <person name="De Jonge R."/>
            <person name="Ebert M.K."/>
            <person name="Suttle J.C."/>
            <person name="Jurick Ii W.M."/>
            <person name="Secor G.A."/>
            <person name="Thomma B.P."/>
            <person name="Van De Peer Y."/>
            <person name="Bolton M.D."/>
        </authorList>
    </citation>
    <scope>NUCLEOTIDE SEQUENCE [LARGE SCALE GENOMIC DNA]</scope>
    <source>
        <strain evidence="4 6">09-40</strain>
    </source>
</reference>
<evidence type="ECO:0000313" key="7">
    <source>
        <dbReference type="Proteomes" id="UP001302367"/>
    </source>
</evidence>
<dbReference type="InterPro" id="IPR039328">
    <property type="entry name" value="WDR89"/>
</dbReference>
<feature type="repeat" description="WD" evidence="3">
    <location>
        <begin position="142"/>
        <end position="184"/>
    </location>
</feature>
<protein>
    <submittedName>
        <fullName evidence="4">Putative WD repeat-containing protein</fullName>
    </submittedName>
</protein>
<keyword evidence="7" id="KW-1185">Reference proteome</keyword>
<dbReference type="Proteomes" id="UP001302367">
    <property type="component" value="Chromosome 5"/>
</dbReference>
<keyword evidence="1 3" id="KW-0853">WD repeat</keyword>
<evidence type="ECO:0000313" key="6">
    <source>
        <dbReference type="Proteomes" id="UP000230605"/>
    </source>
</evidence>
<dbReference type="Gene3D" id="2.130.10.10">
    <property type="entry name" value="YVTN repeat-like/Quinoprotein amine dehydrogenase"/>
    <property type="match status" value="1"/>
</dbReference>
<dbReference type="InterPro" id="IPR001680">
    <property type="entry name" value="WD40_rpt"/>
</dbReference>
<dbReference type="PROSITE" id="PS50082">
    <property type="entry name" value="WD_REPEATS_2"/>
    <property type="match status" value="2"/>
</dbReference>
<dbReference type="PANTHER" id="PTHR22889">
    <property type="entry name" value="WD REPEAT-CONTAINING PROTEIN 89"/>
    <property type="match status" value="1"/>
</dbReference>
<organism evidence="4 6">
    <name type="scientific">Cercospora beticola</name>
    <name type="common">Sugarbeet leaf spot fungus</name>
    <dbReference type="NCBI Taxonomy" id="122368"/>
    <lineage>
        <taxon>Eukaryota</taxon>
        <taxon>Fungi</taxon>
        <taxon>Dikarya</taxon>
        <taxon>Ascomycota</taxon>
        <taxon>Pezizomycotina</taxon>
        <taxon>Dothideomycetes</taxon>
        <taxon>Dothideomycetidae</taxon>
        <taxon>Mycosphaerellales</taxon>
        <taxon>Mycosphaerellaceae</taxon>
        <taxon>Cercospora</taxon>
    </lineage>
</organism>
<dbReference type="OrthoDB" id="25131at2759"/>
<keyword evidence="2" id="KW-0677">Repeat</keyword>
<dbReference type="InterPro" id="IPR015943">
    <property type="entry name" value="WD40/YVTN_repeat-like_dom_sf"/>
</dbReference>
<evidence type="ECO:0000313" key="5">
    <source>
        <dbReference type="EMBL" id="WPB03914.1"/>
    </source>
</evidence>
<dbReference type="AlphaFoldDB" id="A0A2G5H8A0"/>
<dbReference type="Proteomes" id="UP000230605">
    <property type="component" value="Chromosome 5"/>
</dbReference>
<dbReference type="SMART" id="SM00320">
    <property type="entry name" value="WD40"/>
    <property type="match status" value="4"/>
</dbReference>
<accession>A0A2G5H8A0</accession>
<dbReference type="PANTHER" id="PTHR22889:SF0">
    <property type="entry name" value="WD REPEAT-CONTAINING PROTEIN 89"/>
    <property type="match status" value="1"/>
</dbReference>